<evidence type="ECO:0000313" key="5">
    <source>
        <dbReference type="Proteomes" id="UP000627521"/>
    </source>
</evidence>
<dbReference type="Gene3D" id="3.40.630.40">
    <property type="entry name" value="Zn-dependent exopeptidases"/>
    <property type="match status" value="1"/>
</dbReference>
<keyword evidence="1 2" id="KW-0732">Signal</keyword>
<dbReference type="SUPFAM" id="SSF53187">
    <property type="entry name" value="Zn-dependent exopeptidases"/>
    <property type="match status" value="1"/>
</dbReference>
<comment type="caution">
    <text evidence="4">The sequence shown here is derived from an EMBL/GenBank/DDBJ whole genome shotgun (WGS) entry which is preliminary data.</text>
</comment>
<proteinExistence type="predicted"/>
<reference evidence="4 5" key="1">
    <citation type="submission" date="2020-09" db="EMBL/GenBank/DDBJ databases">
        <title>Bacillus nautilus sp. nov., Chryseoglobus crepusculi sp. nov, and Psychrobacter noctis sp. nov., isolated from deep-sea sponges from the equatorial Atlantic.</title>
        <authorList>
            <person name="Stennett H.L."/>
            <person name="Williams S.E."/>
        </authorList>
    </citation>
    <scope>NUCLEOTIDE SEQUENCE [LARGE SCALE GENOMIC DNA]</scope>
    <source>
        <strain evidence="4 5">28M-24</strain>
    </source>
</reference>
<organism evidence="4 5">
    <name type="scientific">Olleya marilimosa</name>
    <dbReference type="NCBI Taxonomy" id="272164"/>
    <lineage>
        <taxon>Bacteria</taxon>
        <taxon>Pseudomonadati</taxon>
        <taxon>Bacteroidota</taxon>
        <taxon>Flavobacteriia</taxon>
        <taxon>Flavobacteriales</taxon>
        <taxon>Flavobacteriaceae</taxon>
    </lineage>
</organism>
<feature type="chain" id="PRO_5045638011" evidence="2">
    <location>
        <begin position="20"/>
        <end position="525"/>
    </location>
</feature>
<gene>
    <name evidence="4" type="ORF">IEG06_12910</name>
</gene>
<dbReference type="RefSeq" id="WP_191100354.1">
    <property type="nucleotide sequence ID" value="NZ_JACXXF010000007.1"/>
</dbReference>
<keyword evidence="5" id="KW-1185">Reference proteome</keyword>
<name>A0ABR8M1E6_9FLAO</name>
<dbReference type="Pfam" id="PF18962">
    <property type="entry name" value="Por_Secre_tail"/>
    <property type="match status" value="1"/>
</dbReference>
<evidence type="ECO:0000259" key="3">
    <source>
        <dbReference type="Pfam" id="PF18962"/>
    </source>
</evidence>
<feature type="signal peptide" evidence="2">
    <location>
        <begin position="1"/>
        <end position="19"/>
    </location>
</feature>
<accession>A0ABR8M1E6</accession>
<evidence type="ECO:0000256" key="2">
    <source>
        <dbReference type="SAM" id="SignalP"/>
    </source>
</evidence>
<dbReference type="InterPro" id="IPR026444">
    <property type="entry name" value="Secre_tail"/>
</dbReference>
<evidence type="ECO:0000256" key="1">
    <source>
        <dbReference type="ARBA" id="ARBA00022729"/>
    </source>
</evidence>
<evidence type="ECO:0000313" key="4">
    <source>
        <dbReference type="EMBL" id="MBD3864352.1"/>
    </source>
</evidence>
<dbReference type="EMBL" id="JACXXH010000007">
    <property type="protein sequence ID" value="MBD3864352.1"/>
    <property type="molecule type" value="Genomic_DNA"/>
</dbReference>
<feature type="domain" description="Secretion system C-terminal sorting" evidence="3">
    <location>
        <begin position="454"/>
        <end position="523"/>
    </location>
</feature>
<sequence>MKHTLLITITILFSLSIFAQTPPAAVPEASQYHNSSKKYIEYIPGNLPIVISAPHGGKIVASDLVTRSGCGTNEEDNNTDILIREIQKQCYAQTGGYPHIIINNLSRSKLDPNRIESVATCNNSGTVQYFTAYHNFIDIATAQVTMDYGKGLYIDLHGQSHNPERIDVGYNIQYTVLSSSVSNTINYSTIQNLKNNNLQNLSLEQLLRGDHSLGQLFQTTGGAYYNSTRTPCSSDNTRTIGYRATPSSYNTGCDDRFPGTEYFEGDYYSNVRHGSGDPSISTNLVGGGSLNGGGGTIDGIMTEVNRRVRDLGTVYSGTSSYNRTDSQLPRLYYFAQDYATVITEYIAAHYDDFTGFNYDNSVYDITTDTNPTPTLTTGVTGGIYTSTPSGLSINQNTGEIDLASSTIGDYVVTYSVGPTSLTNAPTRFYNSTQNIEITTSTLGLETFDSLTFKIFPNPTKNIVNIKSNTVISNIKLYNLLGQEMLAQDINNRQSSVDLSNLSSGSYLMSIYVEGKKVSTKYVIKN</sequence>
<protein>
    <submittedName>
        <fullName evidence="4">T9SS type A sorting domain-containing protein</fullName>
    </submittedName>
</protein>
<dbReference type="NCBIfam" id="TIGR04183">
    <property type="entry name" value="Por_Secre_tail"/>
    <property type="match status" value="1"/>
</dbReference>
<dbReference type="Proteomes" id="UP000627521">
    <property type="component" value="Unassembled WGS sequence"/>
</dbReference>